<dbReference type="Gene3D" id="3.40.50.2300">
    <property type="match status" value="2"/>
</dbReference>
<evidence type="ECO:0000313" key="8">
    <source>
        <dbReference type="Proteomes" id="UP000663444"/>
    </source>
</evidence>
<dbReference type="Pfam" id="PF13458">
    <property type="entry name" value="Peripla_BP_6"/>
    <property type="match status" value="1"/>
</dbReference>
<evidence type="ECO:0000256" key="5">
    <source>
        <dbReference type="SAM" id="SignalP"/>
    </source>
</evidence>
<evidence type="ECO:0000256" key="1">
    <source>
        <dbReference type="ARBA" id="ARBA00010062"/>
    </source>
</evidence>
<feature type="signal peptide" evidence="5">
    <location>
        <begin position="1"/>
        <end position="25"/>
    </location>
</feature>
<evidence type="ECO:0000256" key="4">
    <source>
        <dbReference type="ARBA" id="ARBA00022970"/>
    </source>
</evidence>
<keyword evidence="2" id="KW-0813">Transport</keyword>
<reference evidence="7" key="1">
    <citation type="submission" date="2020-11" db="EMBL/GenBank/DDBJ databases">
        <title>Azospira restricta DSM 18626 genome sequence.</title>
        <authorList>
            <person name="Moe W.M."/>
        </authorList>
    </citation>
    <scope>NUCLEOTIDE SEQUENCE</scope>
    <source>
        <strain evidence="7">DSM 18626</strain>
    </source>
</reference>
<accession>A0A974PWH9</accession>
<dbReference type="AlphaFoldDB" id="A0A974PWH9"/>
<dbReference type="GO" id="GO:0006865">
    <property type="term" value="P:amino acid transport"/>
    <property type="evidence" value="ECO:0007669"/>
    <property type="project" value="UniProtKB-KW"/>
</dbReference>
<sequence>MRHSVHRELRRLLAACLLTSLPALAAELTIAQVAPFSGPLTPTGTHLRAGAQLYFDAVNAAGGIHGNKLKLQSRDDGYKATETVKQVRELLREGQPLALFGIVGTGNVEAILKEKVLDEAGIPLVTVRTGASTVVKSGNPWLFATRASYAAEIDKIVQQYETIGYRRFAVFYQNDPFGLDGLASAEASIRKANGELVAKAGYEKNTTEVAAAVKAIVAAGPQAVIMVSNTAASAEFVRQSRAAGNLAQFVALSVTDGPQVAEKIGKEVAKGLAITQVVPDPSGRSVPLIREIQENFAKFRPQDVTLNHTLVEGYLGAKILGEGLRRAGPNPTRKKLRDALEQIRDYDVGGQYVSYSASNRVGTDYVDITILNKEGKLLR</sequence>
<feature type="domain" description="Leucine-binding protein" evidence="6">
    <location>
        <begin position="28"/>
        <end position="363"/>
    </location>
</feature>
<keyword evidence="4" id="KW-0029">Amino-acid transport</keyword>
<dbReference type="PRINTS" id="PR00337">
    <property type="entry name" value="LEUILEVALBP"/>
</dbReference>
<dbReference type="PANTHER" id="PTHR47235:SF1">
    <property type="entry name" value="BLR6548 PROTEIN"/>
    <property type="match status" value="1"/>
</dbReference>
<keyword evidence="3 5" id="KW-0732">Signal</keyword>
<evidence type="ECO:0000259" key="6">
    <source>
        <dbReference type="Pfam" id="PF13458"/>
    </source>
</evidence>
<gene>
    <name evidence="7" type="ORF">IWH25_12305</name>
</gene>
<organism evidence="7 8">
    <name type="scientific">Azospira restricta</name>
    <dbReference type="NCBI Taxonomy" id="404405"/>
    <lineage>
        <taxon>Bacteria</taxon>
        <taxon>Pseudomonadati</taxon>
        <taxon>Pseudomonadota</taxon>
        <taxon>Betaproteobacteria</taxon>
        <taxon>Rhodocyclales</taxon>
        <taxon>Rhodocyclaceae</taxon>
        <taxon>Azospira</taxon>
    </lineage>
</organism>
<dbReference type="InterPro" id="IPR000709">
    <property type="entry name" value="Leu_Ile_Val-bd"/>
</dbReference>
<dbReference type="RefSeq" id="WP_203386087.1">
    <property type="nucleotide sequence ID" value="NZ_CP064781.1"/>
</dbReference>
<dbReference type="CDD" id="cd06326">
    <property type="entry name" value="PBP1_ABC_ligand_binding-like"/>
    <property type="match status" value="1"/>
</dbReference>
<dbReference type="InterPro" id="IPR028082">
    <property type="entry name" value="Peripla_BP_I"/>
</dbReference>
<keyword evidence="8" id="KW-1185">Reference proteome</keyword>
<proteinExistence type="inferred from homology"/>
<dbReference type="PANTHER" id="PTHR47235">
    <property type="entry name" value="BLR6548 PROTEIN"/>
    <property type="match status" value="1"/>
</dbReference>
<evidence type="ECO:0000256" key="2">
    <source>
        <dbReference type="ARBA" id="ARBA00022448"/>
    </source>
</evidence>
<feature type="chain" id="PRO_5037629656" evidence="5">
    <location>
        <begin position="26"/>
        <end position="379"/>
    </location>
</feature>
<dbReference type="Proteomes" id="UP000663444">
    <property type="component" value="Chromosome"/>
</dbReference>
<comment type="similarity">
    <text evidence="1">Belongs to the leucine-binding protein family.</text>
</comment>
<protein>
    <submittedName>
        <fullName evidence="7">ABC transporter substrate-binding protein</fullName>
    </submittedName>
</protein>
<name>A0A974PWH9_9RHOO</name>
<evidence type="ECO:0000313" key="7">
    <source>
        <dbReference type="EMBL" id="QRJ62556.1"/>
    </source>
</evidence>
<evidence type="ECO:0000256" key="3">
    <source>
        <dbReference type="ARBA" id="ARBA00022729"/>
    </source>
</evidence>
<dbReference type="EMBL" id="CP064781">
    <property type="protein sequence ID" value="QRJ62556.1"/>
    <property type="molecule type" value="Genomic_DNA"/>
</dbReference>
<dbReference type="InterPro" id="IPR028081">
    <property type="entry name" value="Leu-bd"/>
</dbReference>
<dbReference type="SUPFAM" id="SSF53822">
    <property type="entry name" value="Periplasmic binding protein-like I"/>
    <property type="match status" value="1"/>
</dbReference>
<dbReference type="KEGG" id="ares:IWH25_12305"/>